<dbReference type="AlphaFoldDB" id="A0A6A4TN02"/>
<dbReference type="EMBL" id="VEVO01000003">
    <property type="protein sequence ID" value="KAF0044624.1"/>
    <property type="molecule type" value="Genomic_DNA"/>
</dbReference>
<evidence type="ECO:0000313" key="1">
    <source>
        <dbReference type="EMBL" id="KAF0044624.1"/>
    </source>
</evidence>
<name>A0A6A4TN02_SCOMX</name>
<proteinExistence type="predicted"/>
<sequence>MMAIGPRLDSSMSVVYVVQDGVVNVRDILRVFCQISYRSLRAAEDAVRPVSRASRWTAKCGSVSLKKSDFMTRHQNTIRFLLAE</sequence>
<dbReference type="Proteomes" id="UP000438429">
    <property type="component" value="Unassembled WGS sequence"/>
</dbReference>
<organism evidence="1 2">
    <name type="scientific">Scophthalmus maximus</name>
    <name type="common">Turbot</name>
    <name type="synonym">Psetta maxima</name>
    <dbReference type="NCBI Taxonomy" id="52904"/>
    <lineage>
        <taxon>Eukaryota</taxon>
        <taxon>Metazoa</taxon>
        <taxon>Chordata</taxon>
        <taxon>Craniata</taxon>
        <taxon>Vertebrata</taxon>
        <taxon>Euteleostomi</taxon>
        <taxon>Actinopterygii</taxon>
        <taxon>Neopterygii</taxon>
        <taxon>Teleostei</taxon>
        <taxon>Neoteleostei</taxon>
        <taxon>Acanthomorphata</taxon>
        <taxon>Carangaria</taxon>
        <taxon>Pleuronectiformes</taxon>
        <taxon>Pleuronectoidei</taxon>
        <taxon>Scophthalmidae</taxon>
        <taxon>Scophthalmus</taxon>
    </lineage>
</organism>
<evidence type="ECO:0000313" key="2">
    <source>
        <dbReference type="Proteomes" id="UP000438429"/>
    </source>
</evidence>
<comment type="caution">
    <text evidence="1">The sequence shown here is derived from an EMBL/GenBank/DDBJ whole genome shotgun (WGS) entry which is preliminary data.</text>
</comment>
<gene>
    <name evidence="1" type="ORF">F2P81_003782</name>
</gene>
<reference evidence="1 2" key="1">
    <citation type="submission" date="2019-06" db="EMBL/GenBank/DDBJ databases">
        <title>Draft genomes of female and male turbot (Scophthalmus maximus).</title>
        <authorList>
            <person name="Xu H."/>
            <person name="Xu X.-W."/>
            <person name="Shao C."/>
            <person name="Chen S."/>
        </authorList>
    </citation>
    <scope>NUCLEOTIDE SEQUENCE [LARGE SCALE GENOMIC DNA]</scope>
    <source>
        <strain evidence="1">Ysfricsl-2016a</strain>
        <tissue evidence="1">Blood</tissue>
    </source>
</reference>
<protein>
    <submittedName>
        <fullName evidence="1">Uncharacterized protein</fullName>
    </submittedName>
</protein>
<accession>A0A6A4TN02</accession>